<evidence type="ECO:0000256" key="6">
    <source>
        <dbReference type="ARBA" id="ARBA00038488"/>
    </source>
</evidence>
<dbReference type="Proteomes" id="UP001161247">
    <property type="component" value="Chromosome 7"/>
</dbReference>
<keyword evidence="4" id="KW-0325">Glycoprotein</keyword>
<dbReference type="InterPro" id="IPR013320">
    <property type="entry name" value="ConA-like_dom_sf"/>
</dbReference>
<evidence type="ECO:0000313" key="11">
    <source>
        <dbReference type="EMBL" id="CAI9113323.1"/>
    </source>
</evidence>
<comment type="similarity">
    <text evidence="6">Belongs to the glycosyl hydrolase 16 family. XTH group 1 subfamily.</text>
</comment>
<proteinExistence type="inferred from homology"/>
<dbReference type="EMBL" id="OX459124">
    <property type="protein sequence ID" value="CAI9113323.1"/>
    <property type="molecule type" value="Genomic_DNA"/>
</dbReference>
<dbReference type="InterPro" id="IPR008263">
    <property type="entry name" value="GH16_AS"/>
</dbReference>
<organism evidence="11 12">
    <name type="scientific">Oldenlandia corymbosa var. corymbosa</name>
    <dbReference type="NCBI Taxonomy" id="529605"/>
    <lineage>
        <taxon>Eukaryota</taxon>
        <taxon>Viridiplantae</taxon>
        <taxon>Streptophyta</taxon>
        <taxon>Embryophyta</taxon>
        <taxon>Tracheophyta</taxon>
        <taxon>Spermatophyta</taxon>
        <taxon>Magnoliopsida</taxon>
        <taxon>eudicotyledons</taxon>
        <taxon>Gunneridae</taxon>
        <taxon>Pentapetalae</taxon>
        <taxon>asterids</taxon>
        <taxon>lamiids</taxon>
        <taxon>Gentianales</taxon>
        <taxon>Rubiaceae</taxon>
        <taxon>Rubioideae</taxon>
        <taxon>Spermacoceae</taxon>
        <taxon>Hedyotis-Oldenlandia complex</taxon>
        <taxon>Oldenlandia</taxon>
    </lineage>
</organism>
<dbReference type="PROSITE" id="PS01034">
    <property type="entry name" value="GH16_1"/>
    <property type="match status" value="1"/>
</dbReference>
<dbReference type="Pfam" id="PF00722">
    <property type="entry name" value="Glyco_hydro_16"/>
    <property type="match status" value="1"/>
</dbReference>
<dbReference type="InterPro" id="IPR010713">
    <property type="entry name" value="XET_C"/>
</dbReference>
<feature type="active site" description="Nucleophile" evidence="7">
    <location>
        <position position="98"/>
    </location>
</feature>
<feature type="signal peptide" evidence="9">
    <location>
        <begin position="1"/>
        <end position="23"/>
    </location>
</feature>
<dbReference type="GO" id="GO:0016762">
    <property type="term" value="F:xyloglucan:xyloglucosyl transferase activity"/>
    <property type="evidence" value="ECO:0007669"/>
    <property type="project" value="UniProtKB-EC"/>
</dbReference>
<evidence type="ECO:0000256" key="1">
    <source>
        <dbReference type="ARBA" id="ARBA00022679"/>
    </source>
</evidence>
<dbReference type="Pfam" id="PF06955">
    <property type="entry name" value="XET_C"/>
    <property type="match status" value="1"/>
</dbReference>
<evidence type="ECO:0000259" key="10">
    <source>
        <dbReference type="PROSITE" id="PS51762"/>
    </source>
</evidence>
<evidence type="ECO:0000256" key="7">
    <source>
        <dbReference type="PIRSR" id="PIRSR005604-1"/>
    </source>
</evidence>
<keyword evidence="9" id="KW-0134">Cell wall</keyword>
<accession>A0AAV1E321</accession>
<feature type="active site" description="Proton donor" evidence="7">
    <location>
        <position position="102"/>
    </location>
</feature>
<feature type="domain" description="GH16" evidence="10">
    <location>
        <begin position="7"/>
        <end position="212"/>
    </location>
</feature>
<name>A0AAV1E321_OLDCO</name>
<dbReference type="GO" id="GO:0010411">
    <property type="term" value="P:xyloglucan metabolic process"/>
    <property type="evidence" value="ECO:0007669"/>
    <property type="project" value="InterPro"/>
</dbReference>
<evidence type="ECO:0000256" key="4">
    <source>
        <dbReference type="ARBA" id="ARBA00023180"/>
    </source>
</evidence>
<dbReference type="GO" id="GO:0048046">
    <property type="term" value="C:apoplast"/>
    <property type="evidence" value="ECO:0007669"/>
    <property type="project" value="UniProtKB-SubCell"/>
</dbReference>
<evidence type="ECO:0000256" key="5">
    <source>
        <dbReference type="ARBA" id="ARBA00023295"/>
    </source>
</evidence>
<dbReference type="PANTHER" id="PTHR31062">
    <property type="entry name" value="XYLOGLUCAN ENDOTRANSGLUCOSYLASE/HYDROLASE PROTEIN 8-RELATED"/>
    <property type="match status" value="1"/>
</dbReference>
<dbReference type="AlphaFoldDB" id="A0AAV1E321"/>
<keyword evidence="1 9" id="KW-0808">Transferase</keyword>
<keyword evidence="9" id="KW-0961">Cell wall biogenesis/degradation</keyword>
<keyword evidence="9" id="KW-0964">Secreted</keyword>
<evidence type="ECO:0000256" key="8">
    <source>
        <dbReference type="PIRSR" id="PIRSR005604-2"/>
    </source>
</evidence>
<evidence type="ECO:0000256" key="2">
    <source>
        <dbReference type="ARBA" id="ARBA00022801"/>
    </source>
</evidence>
<dbReference type="PIRSF" id="PIRSF005604">
    <property type="entry name" value="XET"/>
    <property type="match status" value="1"/>
</dbReference>
<dbReference type="InterPro" id="IPR044791">
    <property type="entry name" value="Beta-glucanase/XTH"/>
</dbReference>
<gene>
    <name evidence="11" type="ORF">OLC1_LOCUS20358</name>
</gene>
<feature type="glycosylation site" description="N-linked (GlcNAc...) asparagine" evidence="8">
    <location>
        <position position="106"/>
    </location>
</feature>
<comment type="function">
    <text evidence="9">Catalyzes xyloglucan endohydrolysis (XEH) and/or endotransglycosylation (XET). Cleaves and religates xyloglucan polymers, an essential constituent of the primary cell wall, and thereby participates in cell wall construction of growing tissues.</text>
</comment>
<dbReference type="InterPro" id="IPR000757">
    <property type="entry name" value="Beta-glucanase-like"/>
</dbReference>
<dbReference type="GO" id="GO:0071555">
    <property type="term" value="P:cell wall organization"/>
    <property type="evidence" value="ECO:0007669"/>
    <property type="project" value="UniProtKB-KW"/>
</dbReference>
<feature type="chain" id="PRO_5043108993" description="Xyloglucan endotransglucosylase/hydrolase" evidence="9">
    <location>
        <begin position="24"/>
        <end position="292"/>
    </location>
</feature>
<reference evidence="11" key="1">
    <citation type="submission" date="2023-03" db="EMBL/GenBank/DDBJ databases">
        <authorList>
            <person name="Julca I."/>
        </authorList>
    </citation>
    <scope>NUCLEOTIDE SEQUENCE</scope>
</reference>
<keyword evidence="3" id="KW-1015">Disulfide bond</keyword>
<comment type="subcellular location">
    <subcellularLocation>
        <location evidence="9">Secreted</location>
        <location evidence="9">Cell wall</location>
    </subcellularLocation>
    <subcellularLocation>
        <location evidence="9">Secreted</location>
        <location evidence="9">Extracellular space</location>
        <location evidence="9">Apoplast</location>
    </subcellularLocation>
</comment>
<comment type="PTM">
    <text evidence="9">Contains at least one intrachain disulfide bond essential for its enzymatic activity.</text>
</comment>
<evidence type="ECO:0000313" key="12">
    <source>
        <dbReference type="Proteomes" id="UP001161247"/>
    </source>
</evidence>
<dbReference type="CDD" id="cd02176">
    <property type="entry name" value="GH16_XET"/>
    <property type="match status" value="1"/>
</dbReference>
<dbReference type="FunFam" id="2.60.120.200:FF:000025">
    <property type="entry name" value="Xyloglucan endotransglucosylase/hydrolase"/>
    <property type="match status" value="1"/>
</dbReference>
<dbReference type="GO" id="GO:0004553">
    <property type="term" value="F:hydrolase activity, hydrolyzing O-glycosyl compounds"/>
    <property type="evidence" value="ECO:0007669"/>
    <property type="project" value="InterPro"/>
</dbReference>
<dbReference type="Gene3D" id="2.60.120.200">
    <property type="match status" value="1"/>
</dbReference>
<keyword evidence="2 9" id="KW-0378">Hydrolase</keyword>
<keyword evidence="12" id="KW-1185">Reference proteome</keyword>
<protein>
    <recommendedName>
        <fullName evidence="9">Xyloglucan endotransglucosylase/hydrolase</fullName>
        <ecNumber evidence="9">2.4.1.207</ecNumber>
    </recommendedName>
</protein>
<keyword evidence="9" id="KW-0732">Signal</keyword>
<keyword evidence="9" id="KW-0052">Apoplast</keyword>
<keyword evidence="5 9" id="KW-0326">Glycosidase</keyword>
<sequence>MSKQIVISFSLLVIHVLSFMASAANFSDLFIPVWGSDHIVTQENQTSLYLDQSSGCGFVSKSKYLFGKTTAQIKLVEGDSAGTITAFYLSSEEPYHDELDFEFLGNVSGQPYLIQTNVFVNGTGNREQRHKLWFDPTIGFHNYTFFWNHQYILFQVDDIPIRMYTNEESKGAPFPKSRAMDIHGSLWNGEDWATQGGAIKTNWSNAPFVAKFGSFEVDSCAMAAETQFDVLKCGKKGKFWWDKSTYKKLDKKQQAKLKWAQTNLLEYDYCKDTARFGNQMPKECPKKSTKTK</sequence>
<evidence type="ECO:0000256" key="9">
    <source>
        <dbReference type="RuleBase" id="RU361120"/>
    </source>
</evidence>
<dbReference type="EC" id="2.4.1.207" evidence="9"/>
<dbReference type="PROSITE" id="PS51762">
    <property type="entry name" value="GH16_2"/>
    <property type="match status" value="1"/>
</dbReference>
<evidence type="ECO:0000256" key="3">
    <source>
        <dbReference type="ARBA" id="ARBA00023157"/>
    </source>
</evidence>
<dbReference type="SUPFAM" id="SSF49899">
    <property type="entry name" value="Concanavalin A-like lectins/glucanases"/>
    <property type="match status" value="1"/>
</dbReference>
<dbReference type="InterPro" id="IPR016455">
    <property type="entry name" value="XTH"/>
</dbReference>
<dbReference type="GO" id="GO:0042546">
    <property type="term" value="P:cell wall biogenesis"/>
    <property type="evidence" value="ECO:0007669"/>
    <property type="project" value="InterPro"/>
</dbReference>